<dbReference type="EMBL" id="BARU01008517">
    <property type="protein sequence ID" value="GAH42273.1"/>
    <property type="molecule type" value="Genomic_DNA"/>
</dbReference>
<reference evidence="2" key="1">
    <citation type="journal article" date="2014" name="Front. Microbiol.">
        <title>High frequency of phylogenetically diverse reductive dehalogenase-homologous genes in deep subseafloor sedimentary metagenomes.</title>
        <authorList>
            <person name="Kawai M."/>
            <person name="Futagami T."/>
            <person name="Toyoda A."/>
            <person name="Takaki Y."/>
            <person name="Nishi S."/>
            <person name="Hori S."/>
            <person name="Arai W."/>
            <person name="Tsubouchi T."/>
            <person name="Morono Y."/>
            <person name="Uchiyama I."/>
            <person name="Ito T."/>
            <person name="Fujiyama A."/>
            <person name="Inagaki F."/>
            <person name="Takami H."/>
        </authorList>
    </citation>
    <scope>NUCLEOTIDE SEQUENCE</scope>
    <source>
        <strain evidence="2">Expedition CK06-06</strain>
    </source>
</reference>
<dbReference type="GO" id="GO:0016746">
    <property type="term" value="F:acyltransferase activity"/>
    <property type="evidence" value="ECO:0007669"/>
    <property type="project" value="InterPro"/>
</dbReference>
<name>X1HAB9_9ZZZZ</name>
<dbReference type="InterPro" id="IPR055140">
    <property type="entry name" value="Thiolase_C_2"/>
</dbReference>
<dbReference type="Pfam" id="PF22691">
    <property type="entry name" value="Thiolase_C_1"/>
    <property type="match status" value="1"/>
</dbReference>
<dbReference type="Gene3D" id="3.40.47.10">
    <property type="match status" value="1"/>
</dbReference>
<dbReference type="InterPro" id="IPR016039">
    <property type="entry name" value="Thiolase-like"/>
</dbReference>
<gene>
    <name evidence="2" type="ORF">S03H2_16640</name>
</gene>
<dbReference type="PANTHER" id="PTHR42870">
    <property type="entry name" value="ACETYL-COA C-ACETYLTRANSFERASE"/>
    <property type="match status" value="1"/>
</dbReference>
<dbReference type="SUPFAM" id="SSF53901">
    <property type="entry name" value="Thiolase-like"/>
    <property type="match status" value="1"/>
</dbReference>
<feature type="domain" description="Thiolase C-terminal" evidence="1">
    <location>
        <begin position="2"/>
        <end position="90"/>
    </location>
</feature>
<evidence type="ECO:0000313" key="2">
    <source>
        <dbReference type="EMBL" id="GAH42273.1"/>
    </source>
</evidence>
<protein>
    <recommendedName>
        <fullName evidence="1">Thiolase C-terminal domain-containing protein</fullName>
    </recommendedName>
</protein>
<evidence type="ECO:0000259" key="1">
    <source>
        <dbReference type="Pfam" id="PF22691"/>
    </source>
</evidence>
<feature type="non-terminal residue" evidence="2">
    <location>
        <position position="1"/>
    </location>
</feature>
<proteinExistence type="predicted"/>
<sequence>HLEALGLARPGEAKQLIEEGALEINGSLPTNTSGGCLGVGNCFEATGIQKALEIVTQLRGHAGKRQVADAEVGLAQAWRGIPSGSGAVAIFRRG</sequence>
<accession>X1HAB9</accession>
<comment type="caution">
    <text evidence="2">The sequence shown here is derived from an EMBL/GenBank/DDBJ whole genome shotgun (WGS) entry which is preliminary data.</text>
</comment>
<dbReference type="AlphaFoldDB" id="X1HAB9"/>
<dbReference type="PANTHER" id="PTHR42870:SF7">
    <property type="entry name" value="ACETYL-COA C-ACETYLTRANSFERASE (ACETOACETYL-COA THIOLASE) (ACAB-3)"/>
    <property type="match status" value="1"/>
</dbReference>
<organism evidence="2">
    <name type="scientific">marine sediment metagenome</name>
    <dbReference type="NCBI Taxonomy" id="412755"/>
    <lineage>
        <taxon>unclassified sequences</taxon>
        <taxon>metagenomes</taxon>
        <taxon>ecological metagenomes</taxon>
    </lineage>
</organism>